<dbReference type="WBParaSite" id="ECPE_0000702301-mRNA-1">
    <property type="protein sequence ID" value="ECPE_0000702301-mRNA-1"/>
    <property type="gene ID" value="ECPE_0000702301"/>
</dbReference>
<dbReference type="AlphaFoldDB" id="A0A183AJ74"/>
<feature type="compositionally biased region" description="Low complexity" evidence="1">
    <location>
        <begin position="140"/>
        <end position="166"/>
    </location>
</feature>
<dbReference type="InterPro" id="IPR002048">
    <property type="entry name" value="EF_hand_dom"/>
</dbReference>
<accession>A0A183AJ74</accession>
<feature type="domain" description="EF-hand" evidence="2">
    <location>
        <begin position="49"/>
        <end position="84"/>
    </location>
</feature>
<keyword evidence="4" id="KW-1185">Reference proteome</keyword>
<organism evidence="5">
    <name type="scientific">Echinostoma caproni</name>
    <dbReference type="NCBI Taxonomy" id="27848"/>
    <lineage>
        <taxon>Eukaryota</taxon>
        <taxon>Metazoa</taxon>
        <taxon>Spiralia</taxon>
        <taxon>Lophotrochozoa</taxon>
        <taxon>Platyhelminthes</taxon>
        <taxon>Trematoda</taxon>
        <taxon>Digenea</taxon>
        <taxon>Plagiorchiida</taxon>
        <taxon>Echinostomata</taxon>
        <taxon>Echinostomatoidea</taxon>
        <taxon>Echinostomatidae</taxon>
        <taxon>Echinostoma</taxon>
    </lineage>
</organism>
<name>A0A183AJ74_9TREM</name>
<dbReference type="GO" id="GO:0005509">
    <property type="term" value="F:calcium ion binding"/>
    <property type="evidence" value="ECO:0007669"/>
    <property type="project" value="InterPro"/>
</dbReference>
<evidence type="ECO:0000313" key="4">
    <source>
        <dbReference type="Proteomes" id="UP000272942"/>
    </source>
</evidence>
<dbReference type="PROSITE" id="PS50222">
    <property type="entry name" value="EF_HAND_2"/>
    <property type="match status" value="1"/>
</dbReference>
<reference evidence="3 4" key="2">
    <citation type="submission" date="2018-11" db="EMBL/GenBank/DDBJ databases">
        <authorList>
            <consortium name="Pathogen Informatics"/>
        </authorList>
    </citation>
    <scope>NUCLEOTIDE SEQUENCE [LARGE SCALE GENOMIC DNA]</scope>
    <source>
        <strain evidence="3 4">Egypt</strain>
    </source>
</reference>
<sequence length="178" mass="19935">MYQIREVHVKHSTEPTEKSEILDAIKADHARVVDINDLLLALRRLQKVPDDTRWQKILDVLDEDHDGKIEMQHVLSVIELLGAENVKLSSKEIKRVLEMFDNEQLAETVKSQELVEEAKKTATTANTDSTPVTEKMQSDQTQSSAATKTTTTPFGMPKSPDSSSSTTPPPSKQTDPKR</sequence>
<dbReference type="Proteomes" id="UP000272942">
    <property type="component" value="Unassembled WGS sequence"/>
</dbReference>
<evidence type="ECO:0000259" key="2">
    <source>
        <dbReference type="PROSITE" id="PS50222"/>
    </source>
</evidence>
<reference evidence="5" key="1">
    <citation type="submission" date="2016-06" db="UniProtKB">
        <authorList>
            <consortium name="WormBaseParasite"/>
        </authorList>
    </citation>
    <scope>IDENTIFICATION</scope>
</reference>
<dbReference type="InterPro" id="IPR011992">
    <property type="entry name" value="EF-hand-dom_pair"/>
</dbReference>
<dbReference type="EMBL" id="UZAN01044048">
    <property type="protein sequence ID" value="VDP79919.1"/>
    <property type="molecule type" value="Genomic_DNA"/>
</dbReference>
<feature type="region of interest" description="Disordered" evidence="1">
    <location>
        <begin position="120"/>
        <end position="178"/>
    </location>
</feature>
<evidence type="ECO:0000313" key="5">
    <source>
        <dbReference type="WBParaSite" id="ECPE_0000702301-mRNA-1"/>
    </source>
</evidence>
<gene>
    <name evidence="3" type="ORF">ECPE_LOCUS7009</name>
</gene>
<evidence type="ECO:0000256" key="1">
    <source>
        <dbReference type="SAM" id="MobiDB-lite"/>
    </source>
</evidence>
<proteinExistence type="predicted"/>
<dbReference type="SUPFAM" id="SSF47473">
    <property type="entry name" value="EF-hand"/>
    <property type="match status" value="1"/>
</dbReference>
<dbReference type="Gene3D" id="1.10.238.10">
    <property type="entry name" value="EF-hand"/>
    <property type="match status" value="1"/>
</dbReference>
<evidence type="ECO:0000313" key="3">
    <source>
        <dbReference type="EMBL" id="VDP79919.1"/>
    </source>
</evidence>
<protein>
    <submittedName>
        <fullName evidence="5">EF-hand domain-containing protein</fullName>
    </submittedName>
</protein>
<dbReference type="OrthoDB" id="624114at2759"/>